<evidence type="ECO:0000313" key="3">
    <source>
        <dbReference type="Proteomes" id="UP001054837"/>
    </source>
</evidence>
<evidence type="ECO:0000313" key="2">
    <source>
        <dbReference type="EMBL" id="GIY38243.1"/>
    </source>
</evidence>
<protein>
    <submittedName>
        <fullName evidence="2">Uncharacterized protein</fullName>
    </submittedName>
</protein>
<organism evidence="2 3">
    <name type="scientific">Caerostris darwini</name>
    <dbReference type="NCBI Taxonomy" id="1538125"/>
    <lineage>
        <taxon>Eukaryota</taxon>
        <taxon>Metazoa</taxon>
        <taxon>Ecdysozoa</taxon>
        <taxon>Arthropoda</taxon>
        <taxon>Chelicerata</taxon>
        <taxon>Arachnida</taxon>
        <taxon>Araneae</taxon>
        <taxon>Araneomorphae</taxon>
        <taxon>Entelegynae</taxon>
        <taxon>Araneoidea</taxon>
        <taxon>Araneidae</taxon>
        <taxon>Caerostris</taxon>
    </lineage>
</organism>
<dbReference type="AlphaFoldDB" id="A0AAV4SUZ8"/>
<sequence length="86" mass="10002">MKTQNILFDNVGPTIQQQLSGIEQSTGRDRTISQYSIFPRRCSRPDASLRITAERRDLTLSSLPYHPFPNRTRSSIPLEREWPEKD</sequence>
<reference evidence="2 3" key="1">
    <citation type="submission" date="2021-06" db="EMBL/GenBank/DDBJ databases">
        <title>Caerostris darwini draft genome.</title>
        <authorList>
            <person name="Kono N."/>
            <person name="Arakawa K."/>
        </authorList>
    </citation>
    <scope>NUCLEOTIDE SEQUENCE [LARGE SCALE GENOMIC DNA]</scope>
</reference>
<accession>A0AAV4SUZ8</accession>
<comment type="caution">
    <text evidence="2">The sequence shown here is derived from an EMBL/GenBank/DDBJ whole genome shotgun (WGS) entry which is preliminary data.</text>
</comment>
<keyword evidence="3" id="KW-1185">Reference proteome</keyword>
<feature type="region of interest" description="Disordered" evidence="1">
    <location>
        <begin position="61"/>
        <end position="86"/>
    </location>
</feature>
<gene>
    <name evidence="2" type="ORF">CDAR_106941</name>
</gene>
<dbReference type="Proteomes" id="UP001054837">
    <property type="component" value="Unassembled WGS sequence"/>
</dbReference>
<name>A0AAV4SUZ8_9ARAC</name>
<evidence type="ECO:0000256" key="1">
    <source>
        <dbReference type="SAM" id="MobiDB-lite"/>
    </source>
</evidence>
<proteinExistence type="predicted"/>
<dbReference type="EMBL" id="BPLQ01008573">
    <property type="protein sequence ID" value="GIY38243.1"/>
    <property type="molecule type" value="Genomic_DNA"/>
</dbReference>